<dbReference type="InterPro" id="IPR024687">
    <property type="entry name" value="MMS19_C"/>
</dbReference>
<dbReference type="GO" id="GO:0006281">
    <property type="term" value="P:DNA repair"/>
    <property type="evidence" value="ECO:0007669"/>
    <property type="project" value="UniProtKB-UniRule"/>
</dbReference>
<gene>
    <name evidence="8" type="ORF">HYH03_016528</name>
</gene>
<dbReference type="EMBL" id="JAEHOE010000144">
    <property type="protein sequence ID" value="KAG2484699.1"/>
    <property type="molecule type" value="Genomic_DNA"/>
</dbReference>
<evidence type="ECO:0000256" key="2">
    <source>
        <dbReference type="ARBA" id="ARBA00022737"/>
    </source>
</evidence>
<dbReference type="OrthoDB" id="553056at2759"/>
<keyword evidence="2" id="KW-0677">Repeat</keyword>
<keyword evidence="9" id="KW-1185">Reference proteome</keyword>
<feature type="region of interest" description="Disordered" evidence="5">
    <location>
        <begin position="1198"/>
        <end position="1217"/>
    </location>
</feature>
<dbReference type="Pfam" id="PF14500">
    <property type="entry name" value="MMS19_N"/>
    <property type="match status" value="1"/>
</dbReference>
<dbReference type="GO" id="GO:0051604">
    <property type="term" value="P:protein maturation"/>
    <property type="evidence" value="ECO:0007669"/>
    <property type="project" value="UniProtKB-UniRule"/>
</dbReference>
<keyword evidence="4" id="KW-0227">DNA damage</keyword>
<dbReference type="InterPro" id="IPR016024">
    <property type="entry name" value="ARM-type_fold"/>
</dbReference>
<evidence type="ECO:0000256" key="5">
    <source>
        <dbReference type="SAM" id="MobiDB-lite"/>
    </source>
</evidence>
<comment type="caution">
    <text evidence="8">The sequence shown here is derived from an EMBL/GenBank/DDBJ whole genome shotgun (WGS) entry which is preliminary data.</text>
</comment>
<sequence>MAAQLSVQRACSELGDDESRSSARDEIVLAVGERKMTVLEVALALQGPLTSPEREARENGTRVLGEIASRCRGVLNSGELHTLSEFLAARLRDWPCAGAAATACRALLQPPSPYDAGPAPAATLGEASAGAILEATAEALRTAQSLRQEERSALLQLLLAALGGGWAARLAAAAPAGGAGGAAAPSGLAPALLDAFLGAVDGEKDPRCLLLAFESVAELCRLFHSRGVDPAPLRQASEELVDWLATYFPISFNPPPAAPGARNRSITRAELAAGLHAAMASSPFLAGGVLQLLAEKLSSTYRPAKEDSLSALRRCCAAYGPDALAPHLGQPSGAAPAQVWSALRSELLQPVSHNCGGGAAGDADGHVAGAAAAAACLTAVARAAGPGALDRTALQDASMSDLVAVVRAARGGEPGAGAAGGGGGGGPSSTVAARADRQVLCGALLVSAVCAAGPGSTAAAQTAVLGPVQAVLAEALAGPAGGGGSGSGTAVYDRPDAVMYGMTLLASAAEAVAAELVGGPPACVSSPADGAAGVAAMTDMKRALTAALSALSGPLLATDADADVSMDTDSAPPPSSPLAGFSPAAAAQLRLAVVAAWRALLSLHMGYVGVLAGMVSSGGVPPEALAALAALTLSPEEVAAAAEQLCTCALAAAAAAAAGGSGSVAVPSRMAWGRQVDACQEAAAALQQLLSLPSLPAEAAASGGRNAATSAEAVVTLLVRQLTEAMSPASSTAAEGAATAAEALRLAVSLAEAASQSPGAAAFSAAWLAALPPLLVGTPSRRPRESWLRPCLAQLASRVLPAAARTPSSAAAAAAAAASLAAHGLAAAALTAAAEWDASAAAASDDAEQAMPFVGIDASGGFDEPPLMDAWCAAVEAAVSCCDDNQQLGLAMEAAEVVSAAAAAAAAANGAAMPRAALPLAAAVIAGLRPAVLAPHSTQAVADGLLRLLSAATSPAAASGTATHPALRPAAVALAAAVNRWQDAAALDAWLTSAFRPTLLAALAVPPGRTAAAAPAAAVVAAVGWVGRALALRTHPALSEITTALLACLTSPSGVATSDDMEVDAPAAAAVPGAGGAAGSAEAAAAFGLLVAEAAEAGGVELAARPAAAVCRVLWQQRCFSMCLQALAQAASAYTPPAYSSAGDAGGPALTPDPLPLPLAAAAGNLAAAAPAALCRQDAPRLVPLLVRSARRLAAALSKAPSAPGEPSGAGPSSGPSLPPVALAAALRGALRVVREWLNTQAGPQPNEALGKALVDCAPELVGLVCAATAVTAGSASSSGGACGGAGAAPLGAATCAVREEALRCVLALMDAVPYHVLHPMRQQVLRCVTRTLDDNKRGIRQLAVKARRVWADK</sequence>
<evidence type="ECO:0000259" key="6">
    <source>
        <dbReference type="Pfam" id="PF12460"/>
    </source>
</evidence>
<feature type="domain" description="MMS19 C-terminal" evidence="6">
    <location>
        <begin position="912"/>
        <end position="1155"/>
    </location>
</feature>
<dbReference type="GO" id="GO:0005634">
    <property type="term" value="C:nucleus"/>
    <property type="evidence" value="ECO:0007669"/>
    <property type="project" value="UniProtKB-SubCell"/>
</dbReference>
<accession>A0A835XRF3</accession>
<dbReference type="PANTHER" id="PTHR12891">
    <property type="entry name" value="DNA REPAIR/TRANSCRIPTION PROTEIN MET18/MMS19"/>
    <property type="match status" value="1"/>
</dbReference>
<dbReference type="GO" id="GO:0016226">
    <property type="term" value="P:iron-sulfur cluster assembly"/>
    <property type="evidence" value="ECO:0007669"/>
    <property type="project" value="UniProtKB-UniRule"/>
</dbReference>
<comment type="similarity">
    <text evidence="4">Belongs to the MET18/MMS19 family.</text>
</comment>
<dbReference type="InterPro" id="IPR029240">
    <property type="entry name" value="MMS19_N"/>
</dbReference>
<comment type="subcellular location">
    <subcellularLocation>
        <location evidence="1 4">Nucleus</location>
    </subcellularLocation>
</comment>
<dbReference type="Proteomes" id="UP000612055">
    <property type="component" value="Unassembled WGS sequence"/>
</dbReference>
<evidence type="ECO:0000256" key="4">
    <source>
        <dbReference type="RuleBase" id="RU367072"/>
    </source>
</evidence>
<dbReference type="SUPFAM" id="SSF48371">
    <property type="entry name" value="ARM repeat"/>
    <property type="match status" value="1"/>
</dbReference>
<dbReference type="GO" id="GO:0097361">
    <property type="term" value="C:cytosolic [4Fe-4S] assembly targeting complex"/>
    <property type="evidence" value="ECO:0007669"/>
    <property type="project" value="UniProtKB-UniRule"/>
</dbReference>
<comment type="function">
    <text evidence="4">Key component of the cytosolic iron-sulfur protein assembly (CIA) complex, a multiprotein complex that mediates the incorporation of iron-sulfur cluster into apoproteins specifically involved in DNA metabolism and genomic integrity. In the CIA complex, MMS19 acts as an adapter between early-acting CIA components and a subset of cellular target iron-sulfur proteins.</text>
</comment>
<evidence type="ECO:0000256" key="3">
    <source>
        <dbReference type="ARBA" id="ARBA00023242"/>
    </source>
</evidence>
<keyword evidence="3 4" id="KW-0539">Nucleus</keyword>
<evidence type="ECO:0000256" key="1">
    <source>
        <dbReference type="ARBA" id="ARBA00004123"/>
    </source>
</evidence>
<feature type="domain" description="MMS19 N-terminal" evidence="7">
    <location>
        <begin position="45"/>
        <end position="348"/>
    </location>
</feature>
<evidence type="ECO:0000259" key="7">
    <source>
        <dbReference type="Pfam" id="PF14500"/>
    </source>
</evidence>
<reference evidence="8" key="1">
    <citation type="journal article" date="2020" name="bioRxiv">
        <title>Comparative genomics of Chlamydomonas.</title>
        <authorList>
            <person name="Craig R.J."/>
            <person name="Hasan A.R."/>
            <person name="Ness R.W."/>
            <person name="Keightley P.D."/>
        </authorList>
    </citation>
    <scope>NUCLEOTIDE SEQUENCE</scope>
    <source>
        <strain evidence="8">CCAP 11/70</strain>
    </source>
</reference>
<evidence type="ECO:0000313" key="8">
    <source>
        <dbReference type="EMBL" id="KAG2484699.1"/>
    </source>
</evidence>
<dbReference type="PANTHER" id="PTHR12891:SF0">
    <property type="entry name" value="MMS19 NUCLEOTIDE EXCISION REPAIR PROTEIN HOMOLOG"/>
    <property type="match status" value="1"/>
</dbReference>
<dbReference type="Pfam" id="PF12460">
    <property type="entry name" value="MMS19_C"/>
    <property type="match status" value="1"/>
</dbReference>
<name>A0A835XRF3_9CHLO</name>
<keyword evidence="4" id="KW-0234">DNA repair</keyword>
<proteinExistence type="inferred from homology"/>
<protein>
    <recommendedName>
        <fullName evidence="4">MMS19 nucleotide excision repair protein</fullName>
    </recommendedName>
</protein>
<organism evidence="8 9">
    <name type="scientific">Edaphochlamys debaryana</name>
    <dbReference type="NCBI Taxonomy" id="47281"/>
    <lineage>
        <taxon>Eukaryota</taxon>
        <taxon>Viridiplantae</taxon>
        <taxon>Chlorophyta</taxon>
        <taxon>core chlorophytes</taxon>
        <taxon>Chlorophyceae</taxon>
        <taxon>CS clade</taxon>
        <taxon>Chlamydomonadales</taxon>
        <taxon>Chlamydomonadales incertae sedis</taxon>
        <taxon>Edaphochlamys</taxon>
    </lineage>
</organism>
<dbReference type="InterPro" id="IPR039920">
    <property type="entry name" value="MMS19"/>
</dbReference>
<evidence type="ECO:0000313" key="9">
    <source>
        <dbReference type="Proteomes" id="UP000612055"/>
    </source>
</evidence>